<gene>
    <name evidence="3" type="ORF">GCM10007160_13530</name>
</gene>
<sequence length="77" mass="8405">MKTMILTASALAASLLMAGSAFAMDSDAIEKHMAEINQQAEQTTASKSRVEALENQVQQLQELIRMMLEEEDADTSS</sequence>
<feature type="chain" id="PRO_5045870732" evidence="2">
    <location>
        <begin position="24"/>
        <end position="77"/>
    </location>
</feature>
<evidence type="ECO:0000313" key="4">
    <source>
        <dbReference type="Proteomes" id="UP000653056"/>
    </source>
</evidence>
<accession>A0ABQ2YMS7</accession>
<evidence type="ECO:0000256" key="1">
    <source>
        <dbReference type="SAM" id="Coils"/>
    </source>
</evidence>
<name>A0ABQ2YMS7_9GAMM</name>
<dbReference type="RefSeq" id="WP_189467462.1">
    <property type="nucleotide sequence ID" value="NZ_BMXS01000004.1"/>
</dbReference>
<evidence type="ECO:0000256" key="2">
    <source>
        <dbReference type="SAM" id="SignalP"/>
    </source>
</evidence>
<organism evidence="3 4">
    <name type="scientific">Litchfieldella qijiaojingensis</name>
    <dbReference type="NCBI Taxonomy" id="980347"/>
    <lineage>
        <taxon>Bacteria</taxon>
        <taxon>Pseudomonadati</taxon>
        <taxon>Pseudomonadota</taxon>
        <taxon>Gammaproteobacteria</taxon>
        <taxon>Oceanospirillales</taxon>
        <taxon>Halomonadaceae</taxon>
        <taxon>Litchfieldella</taxon>
    </lineage>
</organism>
<keyword evidence="1" id="KW-0175">Coiled coil</keyword>
<feature type="signal peptide" evidence="2">
    <location>
        <begin position="1"/>
        <end position="23"/>
    </location>
</feature>
<proteinExistence type="predicted"/>
<evidence type="ECO:0000313" key="3">
    <source>
        <dbReference type="EMBL" id="GGX87458.1"/>
    </source>
</evidence>
<keyword evidence="2" id="KW-0732">Signal</keyword>
<reference evidence="4" key="1">
    <citation type="journal article" date="2019" name="Int. J. Syst. Evol. Microbiol.">
        <title>The Global Catalogue of Microorganisms (GCM) 10K type strain sequencing project: providing services to taxonomists for standard genome sequencing and annotation.</title>
        <authorList>
            <consortium name="The Broad Institute Genomics Platform"/>
            <consortium name="The Broad Institute Genome Sequencing Center for Infectious Disease"/>
            <person name="Wu L."/>
            <person name="Ma J."/>
        </authorList>
    </citation>
    <scope>NUCLEOTIDE SEQUENCE [LARGE SCALE GENOMIC DNA]</scope>
    <source>
        <strain evidence="4">KCTC 22228</strain>
    </source>
</reference>
<keyword evidence="4" id="KW-1185">Reference proteome</keyword>
<dbReference type="Proteomes" id="UP000653056">
    <property type="component" value="Unassembled WGS sequence"/>
</dbReference>
<feature type="coiled-coil region" evidence="1">
    <location>
        <begin position="43"/>
        <end position="73"/>
    </location>
</feature>
<dbReference type="EMBL" id="BMXS01000004">
    <property type="protein sequence ID" value="GGX87458.1"/>
    <property type="molecule type" value="Genomic_DNA"/>
</dbReference>
<comment type="caution">
    <text evidence="3">The sequence shown here is derived from an EMBL/GenBank/DDBJ whole genome shotgun (WGS) entry which is preliminary data.</text>
</comment>
<protein>
    <submittedName>
        <fullName evidence="3">Uncharacterized protein</fullName>
    </submittedName>
</protein>